<name>A0A3S0WYY3_9MICO</name>
<feature type="region of interest" description="Disordered" evidence="1">
    <location>
        <begin position="1"/>
        <end position="21"/>
    </location>
</feature>
<comment type="caution">
    <text evidence="4">The sequence shown here is derived from an EMBL/GenBank/DDBJ whole genome shotgun (WGS) entry which is preliminary data.</text>
</comment>
<feature type="domain" description="Glycoamylase-like" evidence="2">
    <location>
        <begin position="390"/>
        <end position="594"/>
    </location>
</feature>
<feature type="domain" description="DUF3131" evidence="3">
    <location>
        <begin position="153"/>
        <end position="308"/>
    </location>
</feature>
<evidence type="ECO:0000259" key="3">
    <source>
        <dbReference type="Pfam" id="PF11329"/>
    </source>
</evidence>
<feature type="compositionally biased region" description="Low complexity" evidence="1">
    <location>
        <begin position="68"/>
        <end position="85"/>
    </location>
</feature>
<feature type="compositionally biased region" description="Basic and acidic residues" evidence="1">
    <location>
        <begin position="124"/>
        <end position="135"/>
    </location>
</feature>
<gene>
    <name evidence="4" type="ORF">ELQ94_08400</name>
</gene>
<dbReference type="InterPro" id="IPR019282">
    <property type="entry name" value="Glycoamylase-like_cons_dom"/>
</dbReference>
<dbReference type="RefSeq" id="WP_127049095.1">
    <property type="nucleotide sequence ID" value="NZ_RZGZ01000002.1"/>
</dbReference>
<reference evidence="4 5" key="1">
    <citation type="submission" date="2018-12" db="EMBL/GenBank/DDBJ databases">
        <authorList>
            <person name="Li F."/>
        </authorList>
    </citation>
    <scope>NUCLEOTIDE SEQUENCE [LARGE SCALE GENOMIC DNA]</scope>
    <source>
        <strain evidence="4 5">EGI 6500705</strain>
    </source>
</reference>
<feature type="compositionally biased region" description="Low complexity" evidence="1">
    <location>
        <begin position="7"/>
        <end position="16"/>
    </location>
</feature>
<evidence type="ECO:0000313" key="4">
    <source>
        <dbReference type="EMBL" id="RUR01502.1"/>
    </source>
</evidence>
<dbReference type="Pfam" id="PF11329">
    <property type="entry name" value="DUF3131"/>
    <property type="match status" value="1"/>
</dbReference>
<feature type="compositionally biased region" description="Basic and acidic residues" evidence="1">
    <location>
        <begin position="500"/>
        <end position="511"/>
    </location>
</feature>
<keyword evidence="5" id="KW-1185">Reference proteome</keyword>
<dbReference type="AlphaFoldDB" id="A0A3S0WYY3"/>
<dbReference type="EMBL" id="RZGZ01000002">
    <property type="protein sequence ID" value="RUR01502.1"/>
    <property type="molecule type" value="Genomic_DNA"/>
</dbReference>
<evidence type="ECO:0000313" key="5">
    <source>
        <dbReference type="Proteomes" id="UP000274909"/>
    </source>
</evidence>
<dbReference type="Proteomes" id="UP000274909">
    <property type="component" value="Unassembled WGS sequence"/>
</dbReference>
<dbReference type="InterPro" id="IPR021478">
    <property type="entry name" value="DUF3131"/>
</dbReference>
<dbReference type="OrthoDB" id="9769991at2"/>
<organism evidence="4 5">
    <name type="scientific">Labedella endophytica</name>
    <dbReference type="NCBI Taxonomy" id="1523160"/>
    <lineage>
        <taxon>Bacteria</taxon>
        <taxon>Bacillati</taxon>
        <taxon>Actinomycetota</taxon>
        <taxon>Actinomycetes</taxon>
        <taxon>Micrococcales</taxon>
        <taxon>Microbacteriaceae</taxon>
        <taxon>Labedella</taxon>
    </lineage>
</organism>
<feature type="region of interest" description="Disordered" evidence="1">
    <location>
        <begin position="490"/>
        <end position="513"/>
    </location>
</feature>
<protein>
    <submittedName>
        <fullName evidence="4">DUF3131 domain-containing protein</fullName>
    </submittedName>
</protein>
<proteinExistence type="predicted"/>
<dbReference type="Pfam" id="PF10091">
    <property type="entry name" value="Glycoamylase"/>
    <property type="match status" value="1"/>
</dbReference>
<dbReference type="Gene3D" id="1.50.10.140">
    <property type="match status" value="1"/>
</dbReference>
<accession>A0A3S0WYY3</accession>
<evidence type="ECO:0000256" key="1">
    <source>
        <dbReference type="SAM" id="MobiDB-lite"/>
    </source>
</evidence>
<sequence length="616" mass="64122">MGRRVAARGNGRNSGARGWGRRRTAAATALGGVVLVLLVSACAALAPQRGLAGRFGDEAVVERTPSLSTPADPGSTAPTTSPGPTRIDEDLLPAAPGVSAPPVPDDAADGDGSDSAETGGDGWGGDRAEDDRIADEGGDPALTAEDEATLRLYAVDTWASMDAMLVPETGLVADHVDSSLREPAPYTSPTDIGGYLWSAVVARDLGIITADDAASRMRSTVSTLASMERHTPSGMFYNWYSPQTAEKLTVWPGDDETISSFLSTVDNGWLAAALRIAAAAEPTVAEQATALSMSMDFSSFLDEEAADGAGLMRVGFWPERPLGQCAEKDGDVFSTCASYDTIASEARIASYVGIANGQLPESSYAAPSRTGPVSASGSGWMKPRVAQTRSYDGFEVLESTYSYDGMDIVPSWDGSMFEALMPDLLVPEADWGPRSWALNHAATVAAQSSHTVGPAGASVWGVSPAADPAGGYGVYGIDGLSIRATLAASGVTASPGGSSDPRRPGTPERGRTVSGDVVTPYASFLALPYDPRGAMENLERLRVDYGLYGPGGFADAVDARSGLIADTHLSLDQSMILASVGNALGDGLLQRYFVSGCLEERLRPLVEQQVFGTTLE</sequence>
<feature type="region of interest" description="Disordered" evidence="1">
    <location>
        <begin position="63"/>
        <end position="143"/>
    </location>
</feature>
<evidence type="ECO:0000259" key="2">
    <source>
        <dbReference type="Pfam" id="PF10091"/>
    </source>
</evidence>